<sequence>MKFNFDNYEKFSRKELSAVKGGDWWQDFLYTMVGTSMPIGWNWYQKK</sequence>
<keyword evidence="2" id="KW-1185">Reference proteome</keyword>
<reference evidence="1 2" key="1">
    <citation type="submission" date="2018-05" db="EMBL/GenBank/DDBJ databases">
        <title>Complete genome sequences of Streptococcus sobrinus.</title>
        <authorList>
            <person name="Sales M."/>
            <person name="Jensen P.A."/>
        </authorList>
    </citation>
    <scope>NUCLEOTIDE SEQUENCE [LARGE SCALE GENOMIC DNA]</scope>
    <source>
        <strain evidence="1 2">SL1</strain>
    </source>
</reference>
<dbReference type="GeneID" id="93923802"/>
<protein>
    <submittedName>
        <fullName evidence="1">Bacteriocin-type signal sequence</fullName>
    </submittedName>
</protein>
<name>A0ABN5LKW3_9STRE</name>
<dbReference type="RefSeq" id="WP_028798426.1">
    <property type="nucleotide sequence ID" value="NZ_CP029490.1"/>
</dbReference>
<gene>
    <name evidence="1" type="ORF">DK182_04640</name>
</gene>
<evidence type="ECO:0000313" key="1">
    <source>
        <dbReference type="EMBL" id="AWN20677.1"/>
    </source>
</evidence>
<accession>A0ABN5LKW3</accession>
<dbReference type="EMBL" id="CP029490">
    <property type="protein sequence ID" value="AWN20677.1"/>
    <property type="molecule type" value="Genomic_DNA"/>
</dbReference>
<organism evidence="1 2">
    <name type="scientific">Streptococcus sobrinus</name>
    <dbReference type="NCBI Taxonomy" id="1310"/>
    <lineage>
        <taxon>Bacteria</taxon>
        <taxon>Bacillati</taxon>
        <taxon>Bacillota</taxon>
        <taxon>Bacilli</taxon>
        <taxon>Lactobacillales</taxon>
        <taxon>Streptococcaceae</taxon>
        <taxon>Streptococcus</taxon>
    </lineage>
</organism>
<proteinExistence type="predicted"/>
<evidence type="ECO:0000313" key="2">
    <source>
        <dbReference type="Proteomes" id="UP000245369"/>
    </source>
</evidence>
<dbReference type="Proteomes" id="UP000245369">
    <property type="component" value="Chromosome"/>
</dbReference>